<evidence type="ECO:0000256" key="2">
    <source>
        <dbReference type="SAM" id="MobiDB-lite"/>
    </source>
</evidence>
<dbReference type="EMBL" id="BK032876">
    <property type="protein sequence ID" value="DAF65211.1"/>
    <property type="molecule type" value="Genomic_DNA"/>
</dbReference>
<evidence type="ECO:0000313" key="3">
    <source>
        <dbReference type="EMBL" id="DAF65211.1"/>
    </source>
</evidence>
<dbReference type="InterPro" id="IPR016024">
    <property type="entry name" value="ARM-type_fold"/>
</dbReference>
<feature type="compositionally biased region" description="Gly residues" evidence="2">
    <location>
        <begin position="611"/>
        <end position="627"/>
    </location>
</feature>
<feature type="coiled-coil region" evidence="1">
    <location>
        <begin position="48"/>
        <end position="152"/>
    </location>
</feature>
<dbReference type="SUPFAM" id="SSF48371">
    <property type="entry name" value="ARM repeat"/>
    <property type="match status" value="1"/>
</dbReference>
<feature type="compositionally biased region" description="Polar residues" evidence="2">
    <location>
        <begin position="418"/>
        <end position="430"/>
    </location>
</feature>
<organism evidence="3">
    <name type="scientific">Myoviridae sp. ctCXW4</name>
    <dbReference type="NCBI Taxonomy" id="2827669"/>
    <lineage>
        <taxon>Viruses</taxon>
        <taxon>Duplodnaviria</taxon>
        <taxon>Heunggongvirae</taxon>
        <taxon>Uroviricota</taxon>
        <taxon>Caudoviricetes</taxon>
    </lineage>
</organism>
<evidence type="ECO:0000256" key="1">
    <source>
        <dbReference type="SAM" id="Coils"/>
    </source>
</evidence>
<accession>A0A8S5TQ23</accession>
<reference evidence="3" key="1">
    <citation type="journal article" date="2021" name="Proc. Natl. Acad. Sci. U.S.A.">
        <title>A Catalog of Tens of Thousands of Viruses from Human Metagenomes Reveals Hidden Associations with Chronic Diseases.</title>
        <authorList>
            <person name="Tisza M.J."/>
            <person name="Buck C.B."/>
        </authorList>
    </citation>
    <scope>NUCLEOTIDE SEQUENCE</scope>
    <source>
        <strain evidence="3">CtCXW4</strain>
    </source>
</reference>
<protein>
    <submittedName>
        <fullName evidence="3">Minor tail protein</fullName>
    </submittedName>
</protein>
<proteinExistence type="predicted"/>
<name>A0A8S5TQ23_9CAUD</name>
<feature type="compositionally biased region" description="Basic and acidic residues" evidence="2">
    <location>
        <begin position="434"/>
        <end position="443"/>
    </location>
</feature>
<feature type="region of interest" description="Disordered" evidence="2">
    <location>
        <begin position="418"/>
        <end position="448"/>
    </location>
</feature>
<feature type="region of interest" description="Disordered" evidence="2">
    <location>
        <begin position="601"/>
        <end position="628"/>
    </location>
</feature>
<sequence>MAQADGYIIIDTEINADGMKAGSREVEAAVRRMANSVNDMGNKAQTALNKQADAFAKLNNEYAAQERKVSELKKKVAEYGEQKIPTEEYKSFQKQLDTANNKLESLLATKKRLEASGGKTYGTPYRKLLYDIDKAKQEILAAKDAMEMIEADGNAFTLGSKTQEAAADMERLVAEETKLANMNNRLQTSYDSLKETFSEYSGELSNSYRKAIRDVEKEMGELEKQGLFFGDEDYDAAYIEWQRLIDKVKAYKQELATLSKVNPFDTNTIEGKLREAENELAIMKSSGRGLGDKEYDAQIKKVATLKEEYKNYLNEVSRTPSEIEEMNRKIEEVAAKEAAAAQEAARLRSIAENAEIGEQSIVDLNRELEKLKLRQAELSSAGIGFGYEEFDNNTRRIAEINEELKDYKATLNNVSSAERNVSEASNQVATSVEKVGREVDKASKKTSGASKNAQIGMGKMLKTAFIMNMFYRAMSVAMNAIKDGFTNLAQYSSSTNNSISMLWGSLETLKNSLATAFAPILNIVAPILSKFIDMLSTAASYVSMFFSFLSGKSTYTKAIAVQKDYAGSLKDTASGAKDAADGTKEAAEAAEDYLSPLDDINRMDKQNSGSGSDGSGGGGGAGGGSGSGPLFEEVPIDNKFASLLDSVLDKLKQIRDIFMSGFWDGLGDYKPVLEELKKDLKSIGEHIQDIFTDKDVQKAAKRFARLFIYSMGKIVGSFVSIGLTIAENIVGGIESYLAENTGRIKNWLVKMFDLGSEIATIVGNFSATIAEIFQQTFGSQTAQNITGNIIGTFATAFGEVILLATNFAKDLIDFITGPIIENKDKIINAINDTLKPIETVTQAIEDTVHKVADKLTELYDEHIGPFIQNTKNSISTFVGLVLDMYSQYIAPILDMLGQKFQEIMSGPVGNAIDQAIGLIGRLIDILNWLWNSVLIPVMNWIVENIVPVIAPIIEWLGSTLFDFVGTVAQVVASILKQLNGIIDFLTGVFTGDWKKAMSGISTIVGSFRDTINAIFKFIQNSILKPIAKFLDSVFSVDWVKTFGVIGVFMNGWLINIQNIFEAVKQIFTGIVNFVNGVLAGDWEQAWNGIKNILGGAWNGMVSVIKSPINLIIRLMNGLLRAAQIMQNGVAKALNKINVSVPSWVTSLTGVRSLGFHIGYWSAPHIPYLAQGAVIPPNKEFMAVLGDQKSGNNIEAPENLIRKIVREETGNGSRRIEVPVYLNRRQIAKAVLEEGQNMRTQTGKNPFVMA</sequence>
<keyword evidence="1" id="KW-0175">Coiled coil</keyword>